<organism evidence="1 2">
    <name type="scientific">Heterodera schachtii</name>
    <name type="common">Sugarbeet cyst nematode worm</name>
    <name type="synonym">Tylenchus schachtii</name>
    <dbReference type="NCBI Taxonomy" id="97005"/>
    <lineage>
        <taxon>Eukaryota</taxon>
        <taxon>Metazoa</taxon>
        <taxon>Ecdysozoa</taxon>
        <taxon>Nematoda</taxon>
        <taxon>Chromadorea</taxon>
        <taxon>Rhabditida</taxon>
        <taxon>Tylenchina</taxon>
        <taxon>Tylenchomorpha</taxon>
        <taxon>Tylenchoidea</taxon>
        <taxon>Heteroderidae</taxon>
        <taxon>Heteroderinae</taxon>
        <taxon>Heterodera</taxon>
    </lineage>
</organism>
<evidence type="ECO:0000313" key="2">
    <source>
        <dbReference type="Proteomes" id="UP001620645"/>
    </source>
</evidence>
<dbReference type="Proteomes" id="UP001620645">
    <property type="component" value="Unassembled WGS sequence"/>
</dbReference>
<dbReference type="EMBL" id="JBICCN010000232">
    <property type="protein sequence ID" value="KAL3085280.1"/>
    <property type="molecule type" value="Genomic_DNA"/>
</dbReference>
<keyword evidence="2" id="KW-1185">Reference proteome</keyword>
<protein>
    <submittedName>
        <fullName evidence="1">Uncharacterized protein</fullName>
    </submittedName>
</protein>
<reference evidence="1 2" key="1">
    <citation type="submission" date="2024-10" db="EMBL/GenBank/DDBJ databases">
        <authorList>
            <person name="Kim D."/>
        </authorList>
    </citation>
    <scope>NUCLEOTIDE SEQUENCE [LARGE SCALE GENOMIC DNA]</scope>
    <source>
        <strain evidence="1">Taebaek</strain>
    </source>
</reference>
<proteinExistence type="predicted"/>
<accession>A0ABD2J4C0</accession>
<comment type="caution">
    <text evidence="1">The sequence shown here is derived from an EMBL/GenBank/DDBJ whole genome shotgun (WGS) entry which is preliminary data.</text>
</comment>
<gene>
    <name evidence="1" type="ORF">niasHS_010349</name>
</gene>
<name>A0ABD2J4C0_HETSC</name>
<sequence>MNGRRHSGEFIDTFGNESSSVRSPHRRRRRQFRIICCMQHTKNDEEENWSVFVFPCVLSVVAGGWQTKRRDPRGMEERKGISVSFIAALSPRSSAKFVHQQFLLGNWFIITTIPFFAPPPPPPPKSPRGWTE</sequence>
<dbReference type="AlphaFoldDB" id="A0ABD2J4C0"/>
<evidence type="ECO:0000313" key="1">
    <source>
        <dbReference type="EMBL" id="KAL3085280.1"/>
    </source>
</evidence>